<dbReference type="eggNOG" id="COG2197">
    <property type="taxonomic scope" value="Bacteria"/>
</dbReference>
<dbReference type="PANTHER" id="PTHR16305:SF35">
    <property type="entry name" value="TRANSCRIPTIONAL ACTIVATOR DOMAIN"/>
    <property type="match status" value="1"/>
</dbReference>
<dbReference type="KEGG" id="fri:FraEuI1c_6596"/>
<dbReference type="SMART" id="SM00421">
    <property type="entry name" value="HTH_LUXR"/>
    <property type="match status" value="1"/>
</dbReference>
<dbReference type="GO" id="GO:0005524">
    <property type="term" value="F:ATP binding"/>
    <property type="evidence" value="ECO:0007669"/>
    <property type="project" value="UniProtKB-KW"/>
</dbReference>
<dbReference type="PRINTS" id="PR00038">
    <property type="entry name" value="HTHLUXR"/>
</dbReference>
<accession>E3J9R7</accession>
<dbReference type="InterPro" id="IPR027417">
    <property type="entry name" value="P-loop_NTPase"/>
</dbReference>
<gene>
    <name evidence="4" type="ordered locus">FraEuI1c_6596</name>
</gene>
<dbReference type="GO" id="GO:0004016">
    <property type="term" value="F:adenylate cyclase activity"/>
    <property type="evidence" value="ECO:0007669"/>
    <property type="project" value="TreeGrafter"/>
</dbReference>
<evidence type="ECO:0000259" key="3">
    <source>
        <dbReference type="PROSITE" id="PS50043"/>
    </source>
</evidence>
<dbReference type="GO" id="GO:0005737">
    <property type="term" value="C:cytoplasm"/>
    <property type="evidence" value="ECO:0007669"/>
    <property type="project" value="TreeGrafter"/>
</dbReference>
<dbReference type="EMBL" id="CP002299">
    <property type="protein sequence ID" value="ADP84570.1"/>
    <property type="molecule type" value="Genomic_DNA"/>
</dbReference>
<dbReference type="GO" id="GO:0006355">
    <property type="term" value="P:regulation of DNA-templated transcription"/>
    <property type="evidence" value="ECO:0007669"/>
    <property type="project" value="InterPro"/>
</dbReference>
<sequence>MRRPGPTPREPVAEPFSRDVPTARGLVGRARERRRLEALLGAARAGHGEALVIRGEAGIGKTALLEHLVGQARDFTVVRLRGVEHEHGLAYAALHRFLAPVLGDVGDLPSTRRAALEAALGDGETAAVDRFLVGLAALGLLTRLASDDRPLLAVVDDAQWIDRESLDALAFCARRPHRGKAVVVFAFRVPLTRRPGLDGTHPLADLPALQVGELAGPDAETLLRHSAAGPLPAEVVARTLTDLGGHPLALVDVASRLSAVDLVRASAGFQPLPVPAQLTAEFARETQDLPEAARKLLLLAAAEPASNSHLIRDAAERLKLGVDALDAAEAAGLTVVDATPGFRRPLLRAIAYAGANPADRRAAHQTLAAAAATVGDLERTAWHSAAASAGTDEDVARLLADQAEHAARTNRPVEQIALLERAAELTPRPGHAAERRAAAAEAAVLSGQQDRAADLVKLAEPHLRGDLEQARLTRVRGLVLFARHRYREAAVLLGAAAGATAAALLGPPAALETLQAALIGGGIDDVAAELALPTPVGEVITPSPTAIAVLLPCLLLLLRDGYREAARALEASRSAIVAGAIPDRALARWAWLVSGVFRMAWDHDGLDVVMTRLDASTREPQSLAAHVVVLRARTRAAIWKGDREGADVWHARALEACKAAGGPGAAELTAAEYHAWLGDRQATMAAAVSLRALPADPPLQASLDRVLTTFHLGHRDYPLALRHARSAMASGCPIARTEVLPDAVEAAARAGDRAAAQAALTTLTEAATAAGTTAARGLLARSRAVLATGLDADALYREALDHLCTDATNGLETARTHLLYGEWLRRQKHRNQARDQLRRALELFESLGSAGFAERARVELGATGAQSHLRARPLPTATELTTQEAHIARLAAAGETNAEIAAKLYLSPNTIDYHLRKVFRKLAITSRRQLAAALLSEPPGASRPRPALAGV</sequence>
<dbReference type="AlphaFoldDB" id="E3J9R7"/>
<dbReference type="InterPro" id="IPR036388">
    <property type="entry name" value="WH-like_DNA-bd_sf"/>
</dbReference>
<keyword evidence="1" id="KW-0547">Nucleotide-binding</keyword>
<reference evidence="4 5" key="1">
    <citation type="submission" date="2010-10" db="EMBL/GenBank/DDBJ databases">
        <title>Complete sequence of Frankia sp. EuI1c.</title>
        <authorList>
            <consortium name="US DOE Joint Genome Institute"/>
            <person name="Lucas S."/>
            <person name="Copeland A."/>
            <person name="Lapidus A."/>
            <person name="Cheng J.-F."/>
            <person name="Bruce D."/>
            <person name="Goodwin L."/>
            <person name="Pitluck S."/>
            <person name="Chertkov O."/>
            <person name="Detter J.C."/>
            <person name="Han C."/>
            <person name="Tapia R."/>
            <person name="Land M."/>
            <person name="Hauser L."/>
            <person name="Jeffries C."/>
            <person name="Kyrpides N."/>
            <person name="Ivanova N."/>
            <person name="Mikhailova N."/>
            <person name="Beauchemin N."/>
            <person name="Sen A."/>
            <person name="Sur S.A."/>
            <person name="Gtari M."/>
            <person name="Wall L."/>
            <person name="Tisa L."/>
            <person name="Woyke T."/>
        </authorList>
    </citation>
    <scope>NUCLEOTIDE SEQUENCE [LARGE SCALE GENOMIC DNA]</scope>
    <source>
        <strain evidence="5">DSM 45817 / CECT 9037 / EuI1c</strain>
    </source>
</reference>
<keyword evidence="2" id="KW-0067">ATP-binding</keyword>
<dbReference type="GO" id="GO:0003677">
    <property type="term" value="F:DNA binding"/>
    <property type="evidence" value="ECO:0007669"/>
    <property type="project" value="InterPro"/>
</dbReference>
<keyword evidence="5" id="KW-1185">Reference proteome</keyword>
<dbReference type="InParanoid" id="E3J9R7"/>
<proteinExistence type="predicted"/>
<organism evidence="4 5">
    <name type="scientific">Pseudofrankia inefficax (strain DSM 45817 / CECT 9037 / DDB 130130 / EuI1c)</name>
    <name type="common">Frankia inefficax</name>
    <dbReference type="NCBI Taxonomy" id="298654"/>
    <lineage>
        <taxon>Bacteria</taxon>
        <taxon>Bacillati</taxon>
        <taxon>Actinomycetota</taxon>
        <taxon>Actinomycetes</taxon>
        <taxon>Frankiales</taxon>
        <taxon>Frankiaceae</taxon>
        <taxon>Pseudofrankia</taxon>
    </lineage>
</organism>
<dbReference type="CDD" id="cd06170">
    <property type="entry name" value="LuxR_C_like"/>
    <property type="match status" value="1"/>
</dbReference>
<dbReference type="Pfam" id="PF13191">
    <property type="entry name" value="AAA_16"/>
    <property type="match status" value="1"/>
</dbReference>
<dbReference type="Gene3D" id="3.40.50.300">
    <property type="entry name" value="P-loop containing nucleotide triphosphate hydrolases"/>
    <property type="match status" value="1"/>
</dbReference>
<protein>
    <submittedName>
        <fullName evidence="4">Transcriptional regulator, LuxR family</fullName>
    </submittedName>
</protein>
<name>E3J9R7_PSEI1</name>
<evidence type="ECO:0000313" key="5">
    <source>
        <dbReference type="Proteomes" id="UP000002484"/>
    </source>
</evidence>
<dbReference type="Gene3D" id="1.10.10.10">
    <property type="entry name" value="Winged helix-like DNA-binding domain superfamily/Winged helix DNA-binding domain"/>
    <property type="match status" value="1"/>
</dbReference>
<dbReference type="SUPFAM" id="SSF46894">
    <property type="entry name" value="C-terminal effector domain of the bipartite response regulators"/>
    <property type="match status" value="1"/>
</dbReference>
<dbReference type="HOGENOM" id="CLU_006850_4_1_11"/>
<dbReference type="InterPro" id="IPR041664">
    <property type="entry name" value="AAA_16"/>
</dbReference>
<dbReference type="SUPFAM" id="SSF52540">
    <property type="entry name" value="P-loop containing nucleoside triphosphate hydrolases"/>
    <property type="match status" value="1"/>
</dbReference>
<dbReference type="InterPro" id="IPR016032">
    <property type="entry name" value="Sig_transdc_resp-reg_C-effctor"/>
</dbReference>
<dbReference type="Proteomes" id="UP000002484">
    <property type="component" value="Chromosome"/>
</dbReference>
<dbReference type="PROSITE" id="PS50043">
    <property type="entry name" value="HTH_LUXR_2"/>
    <property type="match status" value="1"/>
</dbReference>
<evidence type="ECO:0000256" key="2">
    <source>
        <dbReference type="ARBA" id="ARBA00022840"/>
    </source>
</evidence>
<dbReference type="PANTHER" id="PTHR16305">
    <property type="entry name" value="TESTICULAR SOLUBLE ADENYLYL CYCLASE"/>
    <property type="match status" value="1"/>
</dbReference>
<evidence type="ECO:0000256" key="1">
    <source>
        <dbReference type="ARBA" id="ARBA00022741"/>
    </source>
</evidence>
<evidence type="ECO:0000313" key="4">
    <source>
        <dbReference type="EMBL" id="ADP84570.1"/>
    </source>
</evidence>
<dbReference type="Pfam" id="PF00196">
    <property type="entry name" value="GerE"/>
    <property type="match status" value="1"/>
</dbReference>
<feature type="domain" description="HTH luxR-type" evidence="3">
    <location>
        <begin position="873"/>
        <end position="938"/>
    </location>
</feature>
<dbReference type="STRING" id="298654.FraEuI1c_6596"/>
<dbReference type="InterPro" id="IPR000792">
    <property type="entry name" value="Tscrpt_reg_LuxR_C"/>
</dbReference>